<dbReference type="EMBL" id="BNBF01000021">
    <property type="protein sequence ID" value="GHG66234.1"/>
    <property type="molecule type" value="Genomic_DNA"/>
</dbReference>
<protein>
    <submittedName>
        <fullName evidence="2">Uncharacterized protein</fullName>
    </submittedName>
</protein>
<sequence>MTDAKLQKAREAALKAQRELEALEAAEAEKAARLAAERDERARDYDRRTVGNWRADEEENRKAEGEALEHFLTLVSDEPWFAAFVEYRAYRYKRGHILTAAQNAQTQLGESVTVPENQLYDSSLIGDLVALADRKAAEVGADFADELDAKREAYLSGEGA</sequence>
<evidence type="ECO:0000313" key="2">
    <source>
        <dbReference type="EMBL" id="GHG66234.1"/>
    </source>
</evidence>
<gene>
    <name evidence="2" type="ORF">GCM10018980_58460</name>
</gene>
<feature type="coiled-coil region" evidence="1">
    <location>
        <begin position="6"/>
        <end position="40"/>
    </location>
</feature>
<keyword evidence="1" id="KW-0175">Coiled coil</keyword>
<name>A0A919F0K9_9ACTN</name>
<proteinExistence type="predicted"/>
<organism evidence="2 3">
    <name type="scientific">Streptomyces capoamus</name>
    <dbReference type="NCBI Taxonomy" id="68183"/>
    <lineage>
        <taxon>Bacteria</taxon>
        <taxon>Bacillati</taxon>
        <taxon>Actinomycetota</taxon>
        <taxon>Actinomycetes</taxon>
        <taxon>Kitasatosporales</taxon>
        <taxon>Streptomycetaceae</taxon>
        <taxon>Streptomyces</taxon>
    </lineage>
</organism>
<comment type="caution">
    <text evidence="2">The sequence shown here is derived from an EMBL/GenBank/DDBJ whole genome shotgun (WGS) entry which is preliminary data.</text>
</comment>
<dbReference type="Proteomes" id="UP000619355">
    <property type="component" value="Unassembled WGS sequence"/>
</dbReference>
<evidence type="ECO:0000313" key="3">
    <source>
        <dbReference type="Proteomes" id="UP000619355"/>
    </source>
</evidence>
<dbReference type="RefSeq" id="WP_189985175.1">
    <property type="nucleotide sequence ID" value="NZ_BNBF01000021.1"/>
</dbReference>
<evidence type="ECO:0000256" key="1">
    <source>
        <dbReference type="SAM" id="Coils"/>
    </source>
</evidence>
<dbReference type="AlphaFoldDB" id="A0A919F0K9"/>
<accession>A0A919F0K9</accession>
<reference evidence="3" key="1">
    <citation type="journal article" date="2019" name="Int. J. Syst. Evol. Microbiol.">
        <title>The Global Catalogue of Microorganisms (GCM) 10K type strain sequencing project: providing services to taxonomists for standard genome sequencing and annotation.</title>
        <authorList>
            <consortium name="The Broad Institute Genomics Platform"/>
            <consortium name="The Broad Institute Genome Sequencing Center for Infectious Disease"/>
            <person name="Wu L."/>
            <person name="Ma J."/>
        </authorList>
    </citation>
    <scope>NUCLEOTIDE SEQUENCE [LARGE SCALE GENOMIC DNA]</scope>
    <source>
        <strain evidence="3">JCM 4253</strain>
    </source>
</reference>
<keyword evidence="3" id="KW-1185">Reference proteome</keyword>